<dbReference type="Proteomes" id="UP000553888">
    <property type="component" value="Unassembled WGS sequence"/>
</dbReference>
<accession>A0A852YPV3</accession>
<organism evidence="2 3">
    <name type="scientific">Schumannella luteola</name>
    <dbReference type="NCBI Taxonomy" id="472059"/>
    <lineage>
        <taxon>Bacteria</taxon>
        <taxon>Bacillati</taxon>
        <taxon>Actinomycetota</taxon>
        <taxon>Actinomycetes</taxon>
        <taxon>Micrococcales</taxon>
        <taxon>Microbacteriaceae</taxon>
        <taxon>Schumannella</taxon>
    </lineage>
</organism>
<gene>
    <name evidence="2" type="ORF">BJ979_001861</name>
</gene>
<dbReference type="EMBL" id="JACBZY010000001">
    <property type="protein sequence ID" value="NYG99235.1"/>
    <property type="molecule type" value="Genomic_DNA"/>
</dbReference>
<protein>
    <recommendedName>
        <fullName evidence="1">KAP NTPase domain-containing protein</fullName>
    </recommendedName>
</protein>
<evidence type="ECO:0000259" key="1">
    <source>
        <dbReference type="Pfam" id="PF07693"/>
    </source>
</evidence>
<dbReference type="Gene3D" id="3.40.50.300">
    <property type="entry name" value="P-loop containing nucleotide triphosphate hydrolases"/>
    <property type="match status" value="1"/>
</dbReference>
<comment type="caution">
    <text evidence="2">The sequence shown here is derived from an EMBL/GenBank/DDBJ whole genome shotgun (WGS) entry which is preliminary data.</text>
</comment>
<dbReference type="Pfam" id="PF07693">
    <property type="entry name" value="KAP_NTPase"/>
    <property type="match status" value="1"/>
</dbReference>
<dbReference type="InterPro" id="IPR052754">
    <property type="entry name" value="NTPase_KAP_P-loop"/>
</dbReference>
<dbReference type="RefSeq" id="WP_179567292.1">
    <property type="nucleotide sequence ID" value="NZ_JACBZY010000001.1"/>
</dbReference>
<keyword evidence="3" id="KW-1185">Reference proteome</keyword>
<proteinExistence type="predicted"/>
<dbReference type="InterPro" id="IPR011646">
    <property type="entry name" value="KAP_P-loop"/>
</dbReference>
<dbReference type="AlphaFoldDB" id="A0A852YPV3"/>
<dbReference type="PANTHER" id="PTHR22674:SF6">
    <property type="entry name" value="NTPASE KAP FAMILY P-LOOP DOMAIN-CONTAINING PROTEIN 1"/>
    <property type="match status" value="1"/>
</dbReference>
<feature type="domain" description="KAP NTPase" evidence="1">
    <location>
        <begin position="19"/>
        <end position="295"/>
    </location>
</feature>
<reference evidence="2 3" key="1">
    <citation type="submission" date="2020-07" db="EMBL/GenBank/DDBJ databases">
        <title>Sequencing the genomes of 1000 actinobacteria strains.</title>
        <authorList>
            <person name="Klenk H.-P."/>
        </authorList>
    </citation>
    <scope>NUCLEOTIDE SEQUENCE [LARGE SCALE GENOMIC DNA]</scope>
    <source>
        <strain evidence="2 3">DSM 23141</strain>
    </source>
</reference>
<sequence length="682" mass="75382">MQNSSWADAPSEAADLPGRSTFAQSLADRIDQTPHGHPSTVFGLVGAWGSGKTSVLGQLRRDLNDWTVLDFAPWAAPDTESIAAEFVRTLAQAFPPTPGSRWRRRAQGLATGAPALLSLVPYAGTAASGLARLGVDALLATPPWPEAFKKLSDSTSKLDKRVLIVVDDVDRLDSDELRSLLKVVRLLGRFTNVHYLLAYDQATVEGLLSRHGYDARRGSFMEKIVQYPLELPPLSEVSRRRLITDAVSELVDSQAETASREEAERGSELIDFLTRRLQTPRAIARYGEQLRTTLPLARRAELNLIDFAALTWLRIAEHDVWAALAASRVHVLGGAELWANGKDKSDPVELLRASLSEVDVTLSSHALKLLSLVFPRLDGRGSGQQRPHSASDPQYFQRYFLLDLPEDDVSDLMVELAINQILTGATGREADDLTVILDGTDSARASLAFEKVIRLRGNASPANRRMLDYVRSRLSAREADRRDLGSPVTYLERWMPRELLACLDAELATVDDAVEWFGLLETTRLAYMMKRNDRSRDAEIKAHFRGLAETVRDELAAHTPDDKTLVWRISFAEWALGGATLSGLMSASITSPDALLKLAVKFVSIREWVGFGTSYELDFNLTELELVVTAEKIAEFGTQLRAPASLSFELDDRATPEVSRQEAEEFAATRLVIRANELGNQA</sequence>
<evidence type="ECO:0000313" key="2">
    <source>
        <dbReference type="EMBL" id="NYG99235.1"/>
    </source>
</evidence>
<dbReference type="SUPFAM" id="SSF52540">
    <property type="entry name" value="P-loop containing nucleoside triphosphate hydrolases"/>
    <property type="match status" value="1"/>
</dbReference>
<name>A0A852YPV3_9MICO</name>
<dbReference type="InterPro" id="IPR027417">
    <property type="entry name" value="P-loop_NTPase"/>
</dbReference>
<dbReference type="PANTHER" id="PTHR22674">
    <property type="entry name" value="NTPASE, KAP FAMILY P-LOOP DOMAIN-CONTAINING 1"/>
    <property type="match status" value="1"/>
</dbReference>
<evidence type="ECO:0000313" key="3">
    <source>
        <dbReference type="Proteomes" id="UP000553888"/>
    </source>
</evidence>